<evidence type="ECO:0000256" key="10">
    <source>
        <dbReference type="SAM" id="SignalP"/>
    </source>
</evidence>
<dbReference type="AlphaFoldDB" id="A0A4Y1YNR8"/>
<feature type="binding site" description="axial binding residue" evidence="9">
    <location>
        <position position="188"/>
    </location>
    <ligand>
        <name>heme c</name>
        <dbReference type="ChEBI" id="CHEBI:61717"/>
        <label>2</label>
    </ligand>
    <ligandPart>
        <name>Fe</name>
        <dbReference type="ChEBI" id="CHEBI:18248"/>
    </ligandPart>
</feature>
<accession>A0A4Y1YNR8</accession>
<proteinExistence type="predicted"/>
<feature type="signal peptide" evidence="10">
    <location>
        <begin position="1"/>
        <end position="21"/>
    </location>
</feature>
<dbReference type="PANTHER" id="PTHR33751">
    <property type="entry name" value="CBB3-TYPE CYTOCHROME C OXIDASE SUBUNIT FIXP"/>
    <property type="match status" value="1"/>
</dbReference>
<feature type="binding site" description="covalent" evidence="8">
    <location>
        <position position="43"/>
    </location>
    <ligand>
        <name>heme c</name>
        <dbReference type="ChEBI" id="CHEBI:61717"/>
        <label>1</label>
    </ligand>
</feature>
<dbReference type="Pfam" id="PF00034">
    <property type="entry name" value="Cytochrom_C"/>
    <property type="match status" value="2"/>
</dbReference>
<comment type="subcellular location">
    <subcellularLocation>
        <location evidence="1">Periplasm</location>
    </subcellularLocation>
</comment>
<feature type="binding site" description="axial binding residue" evidence="9">
    <location>
        <position position="88"/>
    </location>
    <ligand>
        <name>heme c</name>
        <dbReference type="ChEBI" id="CHEBI:61717"/>
        <label>1</label>
    </ligand>
    <ligandPart>
        <name>Fe</name>
        <dbReference type="ChEBI" id="CHEBI:18248"/>
    </ligandPart>
</feature>
<protein>
    <submittedName>
        <fullName evidence="12">Cytochrome c4</fullName>
    </submittedName>
</protein>
<dbReference type="Gene3D" id="1.10.760.10">
    <property type="entry name" value="Cytochrome c-like domain"/>
    <property type="match status" value="2"/>
</dbReference>
<evidence type="ECO:0000256" key="7">
    <source>
        <dbReference type="ARBA" id="ARBA00023004"/>
    </source>
</evidence>
<keyword evidence="3 8" id="KW-0349">Heme</keyword>
<dbReference type="EMBL" id="AP019755">
    <property type="protein sequence ID" value="BBL34523.1"/>
    <property type="molecule type" value="Genomic_DNA"/>
</dbReference>
<feature type="chain" id="PRO_5021376763" evidence="10">
    <location>
        <begin position="22"/>
        <end position="211"/>
    </location>
</feature>
<feature type="binding site" description="covalent" evidence="8">
    <location>
        <position position="142"/>
    </location>
    <ligand>
        <name>heme c</name>
        <dbReference type="ChEBI" id="CHEBI:61717"/>
        <label>2</label>
    </ligand>
</feature>
<dbReference type="PIRSF" id="PIRSF000005">
    <property type="entry name" value="Cytochrome_c4"/>
    <property type="match status" value="1"/>
</dbReference>
<feature type="binding site" description="covalent" evidence="8">
    <location>
        <position position="40"/>
    </location>
    <ligand>
        <name>heme c</name>
        <dbReference type="ChEBI" id="CHEBI:61717"/>
        <label>1</label>
    </ligand>
</feature>
<dbReference type="InterPro" id="IPR036909">
    <property type="entry name" value="Cyt_c-like_dom_sf"/>
</dbReference>
<dbReference type="GO" id="GO:0005506">
    <property type="term" value="F:iron ion binding"/>
    <property type="evidence" value="ECO:0007669"/>
    <property type="project" value="InterPro"/>
</dbReference>
<dbReference type="GO" id="GO:0020037">
    <property type="term" value="F:heme binding"/>
    <property type="evidence" value="ECO:0007669"/>
    <property type="project" value="InterPro"/>
</dbReference>
<comment type="PTM">
    <text evidence="8">Binds 2 heme c groups covalently per subunit.</text>
</comment>
<evidence type="ECO:0000259" key="11">
    <source>
        <dbReference type="PROSITE" id="PS51007"/>
    </source>
</evidence>
<dbReference type="GO" id="GO:0042597">
    <property type="term" value="C:periplasmic space"/>
    <property type="evidence" value="ECO:0007669"/>
    <property type="project" value="UniProtKB-SubCell"/>
</dbReference>
<keyword evidence="7 9" id="KW-0408">Iron</keyword>
<evidence type="ECO:0000256" key="5">
    <source>
        <dbReference type="ARBA" id="ARBA00022764"/>
    </source>
</evidence>
<dbReference type="Proteomes" id="UP000316473">
    <property type="component" value="Chromosome"/>
</dbReference>
<feature type="binding site" description="axial binding residue" evidence="9">
    <location>
        <position position="44"/>
    </location>
    <ligand>
        <name>heme c</name>
        <dbReference type="ChEBI" id="CHEBI:61717"/>
        <label>1</label>
    </ligand>
    <ligandPart>
        <name>Fe</name>
        <dbReference type="ChEBI" id="CHEBI:18248"/>
    </ligandPart>
</feature>
<keyword evidence="5" id="KW-0574">Periplasm</keyword>
<keyword evidence="2" id="KW-0813">Transport</keyword>
<dbReference type="GO" id="GO:0009055">
    <property type="term" value="F:electron transfer activity"/>
    <property type="evidence" value="ECO:0007669"/>
    <property type="project" value="InterPro"/>
</dbReference>
<reference evidence="12 13" key="1">
    <citation type="submission" date="2019-06" db="EMBL/GenBank/DDBJ databases">
        <title>Nitrosomonas stercoris KYUHI-S whole genome shotgun sequence.</title>
        <authorList>
            <person name="Nakagawa T."/>
            <person name="Tsuchiya Y."/>
            <person name="Takahashi R."/>
        </authorList>
    </citation>
    <scope>NUCLEOTIDE SEQUENCE [LARGE SCALE GENOMIC DNA]</scope>
    <source>
        <strain evidence="12 13">KYUHI-S</strain>
    </source>
</reference>
<keyword evidence="6" id="KW-0249">Electron transport</keyword>
<name>A0A4Y1YNR8_9PROT</name>
<dbReference type="PANTHER" id="PTHR33751:SF9">
    <property type="entry name" value="CYTOCHROME C4"/>
    <property type="match status" value="1"/>
</dbReference>
<evidence type="ECO:0000256" key="3">
    <source>
        <dbReference type="ARBA" id="ARBA00022617"/>
    </source>
</evidence>
<gene>
    <name evidence="12" type="ORF">Nstercoris_00761</name>
</gene>
<feature type="domain" description="Cytochrome c" evidence="11">
    <location>
        <begin position="121"/>
        <end position="211"/>
    </location>
</feature>
<dbReference type="InterPro" id="IPR050597">
    <property type="entry name" value="Cytochrome_c_Oxidase_Subunit"/>
</dbReference>
<evidence type="ECO:0000256" key="9">
    <source>
        <dbReference type="PIRSR" id="PIRSR000005-2"/>
    </source>
</evidence>
<sequence length="211" mass="22623">MKFIGTTVAAIALTFSGLAFAESPATGDIEKGKEIASGVCAGCHNVDGNSAIPIYPILAGQEAGYTAKQLNDFKVVDGEETKRSSEIMAPMVAMLSADDMTNVAAYYAQQTPKAGVASDESLLEEGKRLYQGGNLEDDIPACSSCHSPNGQGIPPHYPRIDGQHPGYTFSQLHAFRQGTRKNDTNDAMQMIVSRMSEHEMKAVSEYIATLR</sequence>
<evidence type="ECO:0000256" key="8">
    <source>
        <dbReference type="PIRSR" id="PIRSR000005-1"/>
    </source>
</evidence>
<feature type="binding site" description="axial binding residue" evidence="9">
    <location>
        <position position="146"/>
    </location>
    <ligand>
        <name>heme c</name>
        <dbReference type="ChEBI" id="CHEBI:61717"/>
        <label>2</label>
    </ligand>
    <ligandPart>
        <name>Fe</name>
        <dbReference type="ChEBI" id="CHEBI:18248"/>
    </ligandPart>
</feature>
<evidence type="ECO:0000256" key="2">
    <source>
        <dbReference type="ARBA" id="ARBA00022448"/>
    </source>
</evidence>
<feature type="domain" description="Cytochrome c" evidence="11">
    <location>
        <begin position="27"/>
        <end position="111"/>
    </location>
</feature>
<dbReference type="KEGG" id="nst:Nstercoris_00761"/>
<dbReference type="SUPFAM" id="SSF46626">
    <property type="entry name" value="Cytochrome c"/>
    <property type="match status" value="2"/>
</dbReference>
<evidence type="ECO:0000256" key="1">
    <source>
        <dbReference type="ARBA" id="ARBA00004418"/>
    </source>
</evidence>
<dbReference type="InterPro" id="IPR009056">
    <property type="entry name" value="Cyt_c-like_dom"/>
</dbReference>
<feature type="binding site" description="covalent" evidence="8">
    <location>
        <position position="145"/>
    </location>
    <ligand>
        <name>heme c</name>
        <dbReference type="ChEBI" id="CHEBI:61717"/>
        <label>2</label>
    </ligand>
</feature>
<dbReference type="PROSITE" id="PS51007">
    <property type="entry name" value="CYTC"/>
    <property type="match status" value="2"/>
</dbReference>
<evidence type="ECO:0000313" key="12">
    <source>
        <dbReference type="EMBL" id="BBL34523.1"/>
    </source>
</evidence>
<dbReference type="InterPro" id="IPR024167">
    <property type="entry name" value="Cytochrome_c4-like"/>
</dbReference>
<organism evidence="12 13">
    <name type="scientific">Nitrosomonas stercoris</name>
    <dbReference type="NCBI Taxonomy" id="1444684"/>
    <lineage>
        <taxon>Bacteria</taxon>
        <taxon>Pseudomonadati</taxon>
        <taxon>Pseudomonadota</taxon>
        <taxon>Betaproteobacteria</taxon>
        <taxon>Nitrosomonadales</taxon>
        <taxon>Nitrosomonadaceae</taxon>
        <taxon>Nitrosomonas</taxon>
    </lineage>
</organism>
<evidence type="ECO:0000256" key="6">
    <source>
        <dbReference type="ARBA" id="ARBA00022982"/>
    </source>
</evidence>
<evidence type="ECO:0000313" key="13">
    <source>
        <dbReference type="Proteomes" id="UP000316473"/>
    </source>
</evidence>
<keyword evidence="10" id="KW-0732">Signal</keyword>
<keyword evidence="4 9" id="KW-0479">Metal-binding</keyword>
<keyword evidence="13" id="KW-1185">Reference proteome</keyword>
<evidence type="ECO:0000256" key="4">
    <source>
        <dbReference type="ARBA" id="ARBA00022723"/>
    </source>
</evidence>